<keyword evidence="11 19" id="KW-0862">Zinc</keyword>
<accession>A0A8B8GWJ3</accession>
<comment type="similarity">
    <text evidence="4 18">Belongs to the sterol desaturase family. SCS7 subfamily.</text>
</comment>
<keyword evidence="16 18" id="KW-0472">Membrane</keyword>
<evidence type="ECO:0000256" key="2">
    <source>
        <dbReference type="ARBA" id="ARBA00004991"/>
    </source>
</evidence>
<accession>A0A7M7L0Z4</accession>
<comment type="cofactor">
    <cofactor evidence="18 19">
        <name>Zn(2+)</name>
        <dbReference type="ChEBI" id="CHEBI:29105"/>
    </cofactor>
    <text evidence="18 19">Binds 2 Zn(2+) ions per subunit that likely form a catalytic dimetal center.</text>
</comment>
<dbReference type="PIRSF" id="PIRSF005149">
    <property type="entry name" value="IPC-B_HD"/>
    <property type="match status" value="1"/>
</dbReference>
<evidence type="ECO:0000256" key="11">
    <source>
        <dbReference type="ARBA" id="ARBA00022833"/>
    </source>
</evidence>
<dbReference type="PROSITE" id="PS50255">
    <property type="entry name" value="CYTOCHROME_B5_2"/>
    <property type="match status" value="1"/>
</dbReference>
<keyword evidence="15 18" id="KW-0443">Lipid metabolism</keyword>
<evidence type="ECO:0000256" key="7">
    <source>
        <dbReference type="ARBA" id="ARBA00022692"/>
    </source>
</evidence>
<dbReference type="Pfam" id="PF04116">
    <property type="entry name" value="FA_hydroxylase"/>
    <property type="match status" value="1"/>
</dbReference>
<protein>
    <recommendedName>
        <fullName evidence="18">Fatty acid 2-hydroxylase</fullName>
        <ecNumber evidence="18">1.-.-.-</ecNumber>
    </recommendedName>
</protein>
<organism evidence="23">
    <name type="scientific">Apis mellifera</name>
    <name type="common">Honeybee</name>
    <dbReference type="NCBI Taxonomy" id="7460"/>
    <lineage>
        <taxon>Eukaryota</taxon>
        <taxon>Metazoa</taxon>
        <taxon>Ecdysozoa</taxon>
        <taxon>Arthropoda</taxon>
        <taxon>Hexapoda</taxon>
        <taxon>Insecta</taxon>
        <taxon>Pterygota</taxon>
        <taxon>Neoptera</taxon>
        <taxon>Endopterygota</taxon>
        <taxon>Hymenoptera</taxon>
        <taxon>Apocrita</taxon>
        <taxon>Aculeata</taxon>
        <taxon>Apoidea</taxon>
        <taxon>Anthophila</taxon>
        <taxon>Apidae</taxon>
        <taxon>Apis</taxon>
    </lineage>
</organism>
<feature type="binding site" evidence="19">
    <location>
        <position position="296"/>
    </location>
    <ligand>
        <name>Zn(2+)</name>
        <dbReference type="ChEBI" id="CHEBI:29105"/>
        <label>1</label>
    </ligand>
</feature>
<evidence type="ECO:0000256" key="13">
    <source>
        <dbReference type="ARBA" id="ARBA00023002"/>
    </source>
</evidence>
<feature type="binding site" description="axial binding residue" evidence="20">
    <location>
        <position position="45"/>
    </location>
    <ligand>
        <name>heme</name>
        <dbReference type="ChEBI" id="CHEBI:30413"/>
    </ligand>
    <ligandPart>
        <name>Fe</name>
        <dbReference type="ChEBI" id="CHEBI:18248"/>
    </ligandPart>
</feature>
<evidence type="ECO:0000256" key="15">
    <source>
        <dbReference type="ARBA" id="ARBA00023098"/>
    </source>
</evidence>
<dbReference type="EnsemblMetazoa" id="XM_026440272">
    <property type="protein sequence ID" value="XP_026296057"/>
    <property type="gene ID" value="LOC726585"/>
</dbReference>
<evidence type="ECO:0000256" key="20">
    <source>
        <dbReference type="PIRSR" id="PIRSR005149-50"/>
    </source>
</evidence>
<evidence type="ECO:0000256" key="8">
    <source>
        <dbReference type="ARBA" id="ARBA00022723"/>
    </source>
</evidence>
<dbReference type="InterPro" id="IPR001199">
    <property type="entry name" value="Cyt_B5-like_heme/steroid-bd"/>
</dbReference>
<keyword evidence="7 21" id="KW-0812">Transmembrane</keyword>
<feature type="transmembrane region" description="Helical" evidence="21">
    <location>
        <begin position="257"/>
        <end position="278"/>
    </location>
</feature>
<feature type="binding site" description="axial binding residue" evidence="20">
    <location>
        <position position="69"/>
    </location>
    <ligand>
        <name>heme</name>
        <dbReference type="ChEBI" id="CHEBI:30413"/>
    </ligand>
    <ligandPart>
        <name>Fe</name>
        <dbReference type="ChEBI" id="CHEBI:18248"/>
    </ligandPart>
</feature>
<feature type="transmembrane region" description="Helical" evidence="21">
    <location>
        <begin position="131"/>
        <end position="156"/>
    </location>
</feature>
<reference evidence="25" key="2">
    <citation type="submission" date="2025-04" db="UniProtKB">
        <authorList>
            <consortium name="RefSeq"/>
        </authorList>
    </citation>
    <scope>IDENTIFICATION</scope>
    <source>
        <strain evidence="25">DH4</strain>
        <tissue evidence="25">Whole body</tissue>
    </source>
</reference>
<evidence type="ECO:0000256" key="4">
    <source>
        <dbReference type="ARBA" id="ARBA00005747"/>
    </source>
</evidence>
<comment type="pathway">
    <text evidence="3">Lipid metabolism.</text>
</comment>
<dbReference type="InterPro" id="IPR018506">
    <property type="entry name" value="Cyt_B5_heme-BS"/>
</dbReference>
<feature type="domain" description="Cytochrome b5 heme-binding" evidence="22">
    <location>
        <begin position="21"/>
        <end position="86"/>
    </location>
</feature>
<feature type="binding site" evidence="19">
    <location>
        <position position="220"/>
    </location>
    <ligand>
        <name>Zn(2+)</name>
        <dbReference type="ChEBI" id="CHEBI:29105"/>
        <label>1</label>
    </ligand>
</feature>
<feature type="transmembrane region" description="Helical" evidence="21">
    <location>
        <begin position="176"/>
        <end position="193"/>
    </location>
</feature>
<dbReference type="InterPro" id="IPR006694">
    <property type="entry name" value="Fatty_acid_hydroxylase"/>
</dbReference>
<keyword evidence="13 18" id="KW-0560">Oxidoreductase</keyword>
<comment type="function">
    <text evidence="18">Catalyzes stereospecific hydroxylation of free fatty acids at the C-2 position to produce (R)-2-hydroxy fatty acids, which are building blocks of sphingolipids and glycosphingolipids common in neural tissue and epidermis. Plays an essential role in the synthesis of galactosphingolipids of the myelin sheath. Responsible for the synthesis of sphingolipids and glycosphingolipids involved in the formation of epidermal lamellar bodies critical for skin permeability barrier. Participates in the synthesis of glycosphingolipids and a fraction of type II wax diesters in sebaceous gland, specifically regulating hair follicle homeostasis. Involved in the synthesis of sphingolipids of plasma membrane rafts, controlling lipid raft mobility and trafficking of raft-associated proteins.</text>
</comment>
<feature type="binding site" evidence="19">
    <location>
        <position position="299"/>
    </location>
    <ligand>
        <name>Zn(2+)</name>
        <dbReference type="ChEBI" id="CHEBI:29105"/>
        <label>1</label>
    </ligand>
</feature>
<dbReference type="GO" id="GO:0006633">
    <property type="term" value="P:fatty acid biosynthetic process"/>
    <property type="evidence" value="ECO:0007669"/>
    <property type="project" value="UniProtKB-KW"/>
</dbReference>
<keyword evidence="8 18" id="KW-0479">Metal-binding</keyword>
<feature type="transmembrane region" description="Helical" evidence="21">
    <location>
        <begin position="230"/>
        <end position="251"/>
    </location>
</feature>
<dbReference type="InterPro" id="IPR014430">
    <property type="entry name" value="Scs7"/>
</dbReference>
<sequence>MAKVANSGYDLCERTVQPIDNKHDNNFIVTYQNHSYDIQDFLRYHPGGKKILSYYKNQSLDKAFKENPHSKAAFHLLEDFTLKNEEKYQKYENLIDWNVSILGQVSSLGENYWEWVNLPVNRKIRLFDSNLLEILTITPWYVIPLVWIPISIYFFYLGWMQINDNRFIESTSIEILTSYIFGILIWTLLEYVVHRKIFHFKPPTSSKLLITLHFLLHGIHHKTPLDNRRLVFPPVPSLLIALLLFHIYKILFPQTTFYFIIAGTATGYMSYDLIHYYLHHGAPKAGTYLYLLKRIHNYHHFSHHELGNIIIFVFEILDKSIVKLRFLGFGISSKLWDCVFGTTICLRKLTKPIEW</sequence>
<dbReference type="Gene3D" id="3.10.120.10">
    <property type="entry name" value="Cytochrome b5-like heme/steroid binding domain"/>
    <property type="match status" value="1"/>
</dbReference>
<feature type="binding site" evidence="19">
    <location>
        <position position="194"/>
    </location>
    <ligand>
        <name>Zn(2+)</name>
        <dbReference type="ChEBI" id="CHEBI:29105"/>
        <label>1</label>
    </ligand>
</feature>
<dbReference type="RefSeq" id="XP_026296057.1">
    <property type="nucleotide sequence ID" value="XM_026440272.1"/>
</dbReference>
<comment type="pathway">
    <text evidence="2">Sphingolipid metabolism.</text>
</comment>
<feature type="binding site" evidence="19">
    <location>
        <position position="221"/>
    </location>
    <ligand>
        <name>Zn(2+)</name>
        <dbReference type="ChEBI" id="CHEBI:29105"/>
        <label>1</label>
    </ligand>
</feature>
<keyword evidence="9 18" id="KW-0256">Endoplasmic reticulum</keyword>
<keyword evidence="14 18" id="KW-0408">Iron</keyword>
<dbReference type="GeneID" id="726585"/>
<evidence type="ECO:0000259" key="22">
    <source>
        <dbReference type="PROSITE" id="PS50255"/>
    </source>
</evidence>
<proteinExistence type="inferred from homology"/>
<keyword evidence="17 18" id="KW-0275">Fatty acid biosynthesis</keyword>
<feature type="binding site" evidence="19">
    <location>
        <position position="199"/>
    </location>
    <ligand>
        <name>Zn(2+)</name>
        <dbReference type="ChEBI" id="CHEBI:29105"/>
        <label>1</label>
    </ligand>
</feature>
<keyword evidence="10 18" id="KW-0276">Fatty acid metabolism</keyword>
<feature type="binding site" evidence="19">
    <location>
        <position position="275"/>
    </location>
    <ligand>
        <name>Zn(2+)</name>
        <dbReference type="ChEBI" id="CHEBI:29105"/>
        <label>1</label>
    </ligand>
</feature>
<dbReference type="EC" id="1.-.-.-" evidence="18"/>
<dbReference type="Pfam" id="PF00173">
    <property type="entry name" value="Cyt-b5"/>
    <property type="match status" value="1"/>
</dbReference>
<dbReference type="AlphaFoldDB" id="A0A7M7L0Z4"/>
<comment type="subcellular location">
    <subcellularLocation>
        <location evidence="1">Endoplasmic reticulum membrane</location>
        <topology evidence="1">Multi-pass membrane protein</topology>
    </subcellularLocation>
</comment>
<dbReference type="GO" id="GO:0080132">
    <property type="term" value="F:fatty acid 2-hydroxylase activity"/>
    <property type="evidence" value="ECO:0007669"/>
    <property type="project" value="InterPro"/>
</dbReference>
<evidence type="ECO:0000256" key="9">
    <source>
        <dbReference type="ARBA" id="ARBA00022824"/>
    </source>
</evidence>
<evidence type="ECO:0000256" key="6">
    <source>
        <dbReference type="ARBA" id="ARBA00022617"/>
    </source>
</evidence>
<evidence type="ECO:0000256" key="14">
    <source>
        <dbReference type="ARBA" id="ARBA00023004"/>
    </source>
</evidence>
<dbReference type="PROSITE" id="PS00191">
    <property type="entry name" value="CYTOCHROME_B5_1"/>
    <property type="match status" value="1"/>
</dbReference>
<evidence type="ECO:0000313" key="23">
    <source>
        <dbReference type="EnsemblMetazoa" id="XP_026296057"/>
    </source>
</evidence>
<evidence type="ECO:0000313" key="25">
    <source>
        <dbReference type="RefSeq" id="XP_026296057.1"/>
    </source>
</evidence>
<evidence type="ECO:0000256" key="21">
    <source>
        <dbReference type="SAM" id="Phobius"/>
    </source>
</evidence>
<dbReference type="InterPro" id="IPR036400">
    <property type="entry name" value="Cyt_B5-like_heme/steroid_sf"/>
</dbReference>
<comment type="cofactor">
    <cofactor evidence="20">
        <name>Fe cation</name>
        <dbReference type="ChEBI" id="CHEBI:24875"/>
    </cofactor>
</comment>
<evidence type="ECO:0000256" key="1">
    <source>
        <dbReference type="ARBA" id="ARBA00004477"/>
    </source>
</evidence>
<evidence type="ECO:0000256" key="3">
    <source>
        <dbReference type="ARBA" id="ARBA00005189"/>
    </source>
</evidence>
<dbReference type="CTD" id="79152"/>
<gene>
    <name evidence="25" type="primary">LOC726585</name>
</gene>
<dbReference type="GO" id="GO:0005506">
    <property type="term" value="F:iron ion binding"/>
    <property type="evidence" value="ECO:0007669"/>
    <property type="project" value="UniProtKB-UniRule"/>
</dbReference>
<evidence type="ECO:0000313" key="24">
    <source>
        <dbReference type="Proteomes" id="UP000005203"/>
    </source>
</evidence>
<keyword evidence="12 21" id="KW-1133">Transmembrane helix</keyword>
<dbReference type="OrthoDB" id="2204368at2759"/>
<evidence type="ECO:0000256" key="18">
    <source>
        <dbReference type="PIRNR" id="PIRNR005149"/>
    </source>
</evidence>
<keyword evidence="6 20" id="KW-0349">Heme</keyword>
<dbReference type="PANTHER" id="PTHR12863">
    <property type="entry name" value="FATTY ACID HYDROXYLASE"/>
    <property type="match status" value="1"/>
</dbReference>
<dbReference type="GO" id="GO:0005789">
    <property type="term" value="C:endoplasmic reticulum membrane"/>
    <property type="evidence" value="ECO:0007669"/>
    <property type="project" value="UniProtKB-SubCell"/>
</dbReference>
<name>A0A7M7L0Z4_APIME</name>
<evidence type="ECO:0000256" key="10">
    <source>
        <dbReference type="ARBA" id="ARBA00022832"/>
    </source>
</evidence>
<keyword evidence="5 18" id="KW-0444">Lipid biosynthesis</keyword>
<dbReference type="PANTHER" id="PTHR12863:SF1">
    <property type="entry name" value="FATTY ACID 2-HYDROXYLASE"/>
    <property type="match status" value="1"/>
</dbReference>
<evidence type="ECO:0000256" key="5">
    <source>
        <dbReference type="ARBA" id="ARBA00022516"/>
    </source>
</evidence>
<keyword evidence="24" id="KW-1185">Reference proteome</keyword>
<evidence type="ECO:0000256" key="17">
    <source>
        <dbReference type="ARBA" id="ARBA00023160"/>
    </source>
</evidence>
<feature type="binding site" evidence="19">
    <location>
        <position position="217"/>
    </location>
    <ligand>
        <name>Zn(2+)</name>
        <dbReference type="ChEBI" id="CHEBI:29105"/>
        <label>1</label>
    </ligand>
</feature>
<reference evidence="23" key="1">
    <citation type="submission" date="2021-01" db="UniProtKB">
        <authorList>
            <consortium name="EnsemblMetazoa"/>
        </authorList>
    </citation>
    <scope>IDENTIFICATION</scope>
    <source>
        <strain evidence="23">DH4</strain>
    </source>
</reference>
<dbReference type="SUPFAM" id="SSF55856">
    <property type="entry name" value="Cytochrome b5-like heme/steroid binding domain"/>
    <property type="match status" value="1"/>
</dbReference>
<dbReference type="GO" id="GO:0020037">
    <property type="term" value="F:heme binding"/>
    <property type="evidence" value="ECO:0007669"/>
    <property type="project" value="InterPro"/>
</dbReference>
<dbReference type="KEGG" id="ame:726585"/>
<evidence type="ECO:0000256" key="12">
    <source>
        <dbReference type="ARBA" id="ARBA00022989"/>
    </source>
</evidence>
<evidence type="ECO:0000256" key="19">
    <source>
        <dbReference type="PIRSR" id="PIRSR005149-1"/>
    </source>
</evidence>
<feature type="binding site" evidence="19">
    <location>
        <position position="279"/>
    </location>
    <ligand>
        <name>Zn(2+)</name>
        <dbReference type="ChEBI" id="CHEBI:29105"/>
        <label>1</label>
    </ligand>
</feature>
<dbReference type="Proteomes" id="UP000005203">
    <property type="component" value="Linkage group LG4"/>
</dbReference>
<feature type="binding site" evidence="19">
    <location>
        <position position="300"/>
    </location>
    <ligand>
        <name>Zn(2+)</name>
        <dbReference type="ChEBI" id="CHEBI:29105"/>
        <label>1</label>
    </ligand>
</feature>
<evidence type="ECO:0000256" key="16">
    <source>
        <dbReference type="ARBA" id="ARBA00023136"/>
    </source>
</evidence>